<evidence type="ECO:0000256" key="3">
    <source>
        <dbReference type="ARBA" id="ARBA00023163"/>
    </source>
</evidence>
<reference evidence="6 7" key="1">
    <citation type="submission" date="2018-04" db="EMBL/GenBank/DDBJ databases">
        <title>Bordetella sp. HZ20 isolated from seawater.</title>
        <authorList>
            <person name="Sun C."/>
        </authorList>
    </citation>
    <scope>NUCLEOTIDE SEQUENCE [LARGE SCALE GENOMIC DNA]</scope>
    <source>
        <strain evidence="6 7">HZ20</strain>
    </source>
</reference>
<dbReference type="Pfam" id="PF09339">
    <property type="entry name" value="HTH_IclR"/>
    <property type="match status" value="1"/>
</dbReference>
<feature type="domain" description="IclR-ED" evidence="5">
    <location>
        <begin position="79"/>
        <end position="260"/>
    </location>
</feature>
<keyword evidence="3" id="KW-0804">Transcription</keyword>
<evidence type="ECO:0000313" key="7">
    <source>
        <dbReference type="Proteomes" id="UP000244571"/>
    </source>
</evidence>
<gene>
    <name evidence="6" type="ORF">DBV39_09360</name>
</gene>
<dbReference type="InterPro" id="IPR029016">
    <property type="entry name" value="GAF-like_dom_sf"/>
</dbReference>
<dbReference type="InterPro" id="IPR036390">
    <property type="entry name" value="WH_DNA-bd_sf"/>
</dbReference>
<dbReference type="AlphaFoldDB" id="A0A2R4XJ87"/>
<name>A0A2R4XJ87_9BURK</name>
<dbReference type="RefSeq" id="WP_108621309.1">
    <property type="nucleotide sequence ID" value="NZ_CP028901.1"/>
</dbReference>
<sequence length="260" mass="28131">MSTVSPTKKPARVRPVPAVSRAIAILRLLGESEQPLGVKAIADELGLVPSTTLHILRVLVSEELIEVDADTKRYVLGGGMITLARSVLEKGSFAERAQPALDRIASSFGVTAMFVEVTAQESVVVLGISHSAQPFRIHTDVGSQFNTLVSATGRLIAAHSNAPWSSLRQKFDAIAWDRRPAFTDWKMEVELAKEQGWSIDRDNFLRGITVLAVPVLAPSGRLSHTLVAAGLSSQFDQDFTTDLAQSMRQEASALSRMTLG</sequence>
<evidence type="ECO:0000256" key="2">
    <source>
        <dbReference type="ARBA" id="ARBA00023125"/>
    </source>
</evidence>
<dbReference type="PANTHER" id="PTHR30136:SF24">
    <property type="entry name" value="HTH-TYPE TRANSCRIPTIONAL REPRESSOR ALLR"/>
    <property type="match status" value="1"/>
</dbReference>
<dbReference type="Gene3D" id="3.30.450.40">
    <property type="match status" value="1"/>
</dbReference>
<keyword evidence="2" id="KW-0238">DNA-binding</keyword>
<dbReference type="Proteomes" id="UP000244571">
    <property type="component" value="Chromosome"/>
</dbReference>
<feature type="domain" description="HTH iclR-type" evidence="4">
    <location>
        <begin position="16"/>
        <end position="78"/>
    </location>
</feature>
<evidence type="ECO:0000259" key="5">
    <source>
        <dbReference type="PROSITE" id="PS51078"/>
    </source>
</evidence>
<dbReference type="SMART" id="SM00346">
    <property type="entry name" value="HTH_ICLR"/>
    <property type="match status" value="1"/>
</dbReference>
<organism evidence="6 7">
    <name type="scientific">Orrella marina</name>
    <dbReference type="NCBI Taxonomy" id="2163011"/>
    <lineage>
        <taxon>Bacteria</taxon>
        <taxon>Pseudomonadati</taxon>
        <taxon>Pseudomonadota</taxon>
        <taxon>Betaproteobacteria</taxon>
        <taxon>Burkholderiales</taxon>
        <taxon>Alcaligenaceae</taxon>
        <taxon>Orrella</taxon>
    </lineage>
</organism>
<dbReference type="GO" id="GO:0003677">
    <property type="term" value="F:DNA binding"/>
    <property type="evidence" value="ECO:0007669"/>
    <property type="project" value="UniProtKB-KW"/>
</dbReference>
<dbReference type="InterPro" id="IPR005471">
    <property type="entry name" value="Tscrpt_reg_IclR_N"/>
</dbReference>
<dbReference type="CDD" id="cd00090">
    <property type="entry name" value="HTH_ARSR"/>
    <property type="match status" value="1"/>
</dbReference>
<evidence type="ECO:0000259" key="4">
    <source>
        <dbReference type="PROSITE" id="PS51077"/>
    </source>
</evidence>
<proteinExistence type="predicted"/>
<dbReference type="Gene3D" id="1.10.10.10">
    <property type="entry name" value="Winged helix-like DNA-binding domain superfamily/Winged helix DNA-binding domain"/>
    <property type="match status" value="1"/>
</dbReference>
<dbReference type="PROSITE" id="PS51077">
    <property type="entry name" value="HTH_ICLR"/>
    <property type="match status" value="1"/>
</dbReference>
<dbReference type="InterPro" id="IPR050707">
    <property type="entry name" value="HTH_MetabolicPath_Reg"/>
</dbReference>
<accession>A0A2R4XJ87</accession>
<dbReference type="GO" id="GO:0003700">
    <property type="term" value="F:DNA-binding transcription factor activity"/>
    <property type="evidence" value="ECO:0007669"/>
    <property type="project" value="TreeGrafter"/>
</dbReference>
<dbReference type="OrthoDB" id="6057486at2"/>
<dbReference type="InterPro" id="IPR014757">
    <property type="entry name" value="Tscrpt_reg_IclR_C"/>
</dbReference>
<dbReference type="KEGG" id="boz:DBV39_09360"/>
<dbReference type="PROSITE" id="PS51078">
    <property type="entry name" value="ICLR_ED"/>
    <property type="match status" value="1"/>
</dbReference>
<dbReference type="Pfam" id="PF01614">
    <property type="entry name" value="IclR_C"/>
    <property type="match status" value="1"/>
</dbReference>
<protein>
    <submittedName>
        <fullName evidence="6">IclR family transcriptional regulator</fullName>
    </submittedName>
</protein>
<dbReference type="GO" id="GO:0045892">
    <property type="term" value="P:negative regulation of DNA-templated transcription"/>
    <property type="evidence" value="ECO:0007669"/>
    <property type="project" value="TreeGrafter"/>
</dbReference>
<dbReference type="InterPro" id="IPR036388">
    <property type="entry name" value="WH-like_DNA-bd_sf"/>
</dbReference>
<keyword evidence="1" id="KW-0805">Transcription regulation</keyword>
<dbReference type="SUPFAM" id="SSF55781">
    <property type="entry name" value="GAF domain-like"/>
    <property type="match status" value="1"/>
</dbReference>
<keyword evidence="7" id="KW-1185">Reference proteome</keyword>
<dbReference type="PANTHER" id="PTHR30136">
    <property type="entry name" value="HELIX-TURN-HELIX TRANSCRIPTIONAL REGULATOR, ICLR FAMILY"/>
    <property type="match status" value="1"/>
</dbReference>
<dbReference type="InterPro" id="IPR011991">
    <property type="entry name" value="ArsR-like_HTH"/>
</dbReference>
<evidence type="ECO:0000313" key="6">
    <source>
        <dbReference type="EMBL" id="AWB33882.1"/>
    </source>
</evidence>
<evidence type="ECO:0000256" key="1">
    <source>
        <dbReference type="ARBA" id="ARBA00023015"/>
    </source>
</evidence>
<dbReference type="SUPFAM" id="SSF46785">
    <property type="entry name" value="Winged helix' DNA-binding domain"/>
    <property type="match status" value="1"/>
</dbReference>
<dbReference type="EMBL" id="CP028901">
    <property type="protein sequence ID" value="AWB33882.1"/>
    <property type="molecule type" value="Genomic_DNA"/>
</dbReference>